<protein>
    <submittedName>
        <fullName evidence="2">Uncharacterized protein</fullName>
    </submittedName>
</protein>
<dbReference type="Proteomes" id="UP001215151">
    <property type="component" value="Unassembled WGS sequence"/>
</dbReference>
<keyword evidence="3" id="KW-1185">Reference proteome</keyword>
<proteinExistence type="predicted"/>
<sequence>MRNPRCPSHVLYGAHLYIGATSAAILRIPPSPALPRDGTTVSLARLHPHREPSKAGRDARCGCGDLRDKASAAAATIALAALASSTVTHRPPRGSKLQASIRRGPRRTEKKRPTASSVEPVISVVATRGASTYGACRGRLRAASFPAPVQARIALVISVLRFELCTHPTRLHAHFCRLPSAARSRDHLRTGVPSGIITGSAWGDALSATLLRDLIPSGACLADAVSSSSAAVVRCAPPCPDPTRGSRFNVQIVPLRTATSVFVVQTGHKGTRKVSLNSIDDSALTPELERPRCTVHIAYYPAYAYDARPRGREANAASAADGPARSLHPICSNDSYAHGHAHVSPTWAWAMSVVVPLSSHAAGLAGSAGYARSVFFYWTRFALQLARSLPQASGRVVHDIPVAARQHCMHASPRAADFGFGLTGLVELETHARTTVEVGLGHTGGSRRVQDLEACF</sequence>
<evidence type="ECO:0000313" key="3">
    <source>
        <dbReference type="Proteomes" id="UP001215151"/>
    </source>
</evidence>
<evidence type="ECO:0000313" key="2">
    <source>
        <dbReference type="EMBL" id="KAJ8488230.1"/>
    </source>
</evidence>
<reference evidence="2" key="1">
    <citation type="submission" date="2022-11" db="EMBL/GenBank/DDBJ databases">
        <title>Genome Sequence of Cubamyces cubensis.</title>
        <authorList>
            <person name="Buettner E."/>
        </authorList>
    </citation>
    <scope>NUCLEOTIDE SEQUENCE</scope>
    <source>
        <strain evidence="2">MPL-01</strain>
    </source>
</reference>
<dbReference type="AlphaFoldDB" id="A0AAD7TZP1"/>
<comment type="caution">
    <text evidence="2">The sequence shown here is derived from an EMBL/GenBank/DDBJ whole genome shotgun (WGS) entry which is preliminary data.</text>
</comment>
<name>A0AAD7TZP1_9APHY</name>
<gene>
    <name evidence="2" type="ORF">ONZ51_g3707</name>
</gene>
<evidence type="ECO:0000256" key="1">
    <source>
        <dbReference type="SAM" id="MobiDB-lite"/>
    </source>
</evidence>
<feature type="region of interest" description="Disordered" evidence="1">
    <location>
        <begin position="85"/>
        <end position="117"/>
    </location>
</feature>
<organism evidence="2 3">
    <name type="scientific">Trametes cubensis</name>
    <dbReference type="NCBI Taxonomy" id="1111947"/>
    <lineage>
        <taxon>Eukaryota</taxon>
        <taxon>Fungi</taxon>
        <taxon>Dikarya</taxon>
        <taxon>Basidiomycota</taxon>
        <taxon>Agaricomycotina</taxon>
        <taxon>Agaricomycetes</taxon>
        <taxon>Polyporales</taxon>
        <taxon>Polyporaceae</taxon>
        <taxon>Trametes</taxon>
    </lineage>
</organism>
<dbReference type="EMBL" id="JAPEVG010000066">
    <property type="protein sequence ID" value="KAJ8488230.1"/>
    <property type="molecule type" value="Genomic_DNA"/>
</dbReference>
<accession>A0AAD7TZP1</accession>